<dbReference type="Proteomes" id="UP000326202">
    <property type="component" value="Chromosome"/>
</dbReference>
<proteinExistence type="predicted"/>
<name>A0A5J6MPP0_9PROT</name>
<organism evidence="1 2">
    <name type="scientific">Hypericibacter terrae</name>
    <dbReference type="NCBI Taxonomy" id="2602015"/>
    <lineage>
        <taxon>Bacteria</taxon>
        <taxon>Pseudomonadati</taxon>
        <taxon>Pseudomonadota</taxon>
        <taxon>Alphaproteobacteria</taxon>
        <taxon>Rhodospirillales</taxon>
        <taxon>Dongiaceae</taxon>
        <taxon>Hypericibacter</taxon>
    </lineage>
</organism>
<protein>
    <submittedName>
        <fullName evidence="1">Uncharacterized protein</fullName>
    </submittedName>
</protein>
<dbReference type="EMBL" id="CP042906">
    <property type="protein sequence ID" value="QEX18615.1"/>
    <property type="molecule type" value="Genomic_DNA"/>
</dbReference>
<sequence>MKERTAKDIMSPSHRITFDEAVQIWLHLWNGARKHRLASYYDVNVWRIYDVISGKLHPGSESAATKIRKNVA</sequence>
<evidence type="ECO:0000313" key="1">
    <source>
        <dbReference type="EMBL" id="QEX18615.1"/>
    </source>
</evidence>
<reference evidence="1 2" key="1">
    <citation type="submission" date="2019-08" db="EMBL/GenBank/DDBJ databases">
        <title>Hyperibacter terrae gen. nov., sp. nov. and Hyperibacter viscosus sp. nov., two new members in the family Rhodospirillaceae isolated from the rhizosphere of Hypericum perforatum.</title>
        <authorList>
            <person name="Noviana Z."/>
        </authorList>
    </citation>
    <scope>NUCLEOTIDE SEQUENCE [LARGE SCALE GENOMIC DNA]</scope>
    <source>
        <strain evidence="1 2">R5913</strain>
    </source>
</reference>
<accession>A0A5J6MPP0</accession>
<dbReference type="AlphaFoldDB" id="A0A5J6MPP0"/>
<dbReference type="OrthoDB" id="7869995at2"/>
<dbReference type="KEGG" id="htq:FRZ44_39220"/>
<gene>
    <name evidence="1" type="ORF">FRZ44_39220</name>
</gene>
<dbReference type="RefSeq" id="WP_151178754.1">
    <property type="nucleotide sequence ID" value="NZ_CP042906.1"/>
</dbReference>
<evidence type="ECO:0000313" key="2">
    <source>
        <dbReference type="Proteomes" id="UP000326202"/>
    </source>
</evidence>
<keyword evidence="2" id="KW-1185">Reference proteome</keyword>